<organism evidence="2 3">
    <name type="scientific">Sandarakinorhabdus fusca</name>
    <dbReference type="NCBI Taxonomy" id="1439888"/>
    <lineage>
        <taxon>Bacteria</taxon>
        <taxon>Pseudomonadati</taxon>
        <taxon>Pseudomonadota</taxon>
        <taxon>Alphaproteobacteria</taxon>
        <taxon>Sphingomonadales</taxon>
        <taxon>Sphingosinicellaceae</taxon>
        <taxon>Sandarakinorhabdus</taxon>
    </lineage>
</organism>
<comment type="caution">
    <text evidence="2">The sequence shown here is derived from an EMBL/GenBank/DDBJ whole genome shotgun (WGS) entry which is preliminary data.</text>
</comment>
<dbReference type="Proteomes" id="UP000481327">
    <property type="component" value="Unassembled WGS sequence"/>
</dbReference>
<dbReference type="PANTHER" id="PTHR38588">
    <property type="entry name" value="BLL0334 PROTEIN"/>
    <property type="match status" value="1"/>
</dbReference>
<name>A0A7C9KHN3_9SPHN</name>
<accession>A0A7C9KHN3</accession>
<dbReference type="AlphaFoldDB" id="A0A7C9KHN3"/>
<evidence type="ECO:0000313" key="3">
    <source>
        <dbReference type="Proteomes" id="UP000481327"/>
    </source>
</evidence>
<reference evidence="2 3" key="1">
    <citation type="submission" date="2019-09" db="EMBL/GenBank/DDBJ databases">
        <title>Polymorphobacter sp. isolated from a lake in China.</title>
        <authorList>
            <person name="Liu Z."/>
        </authorList>
    </citation>
    <scope>NUCLEOTIDE SEQUENCE [LARGE SCALE GENOMIC DNA]</scope>
    <source>
        <strain evidence="2 3">D40P</strain>
    </source>
</reference>
<sequence>MELNGEVSIAAPRARVWAALNDPAVLARCIDGVESLDRVATDAGERFEGRMNARVGPVRATFTGHVAISDVDAPQSYILTGEGKGGVAGFAKGQARVSLTEAAAETTLLAYQVTSSVGGKLAQLGARLIEGAAKGYADTFFARLKSELETPPATAEAPTPPPEPVVISPAAIPATGLSPYVWGGGLVLVVLAFLLWQWS</sequence>
<evidence type="ECO:0000313" key="2">
    <source>
        <dbReference type="EMBL" id="MQT16621.1"/>
    </source>
</evidence>
<dbReference type="RefSeq" id="WP_152576997.1">
    <property type="nucleotide sequence ID" value="NZ_JAATJI010000001.1"/>
</dbReference>
<dbReference type="PANTHER" id="PTHR38588:SF1">
    <property type="entry name" value="BLL0334 PROTEIN"/>
    <property type="match status" value="1"/>
</dbReference>
<dbReference type="Pfam" id="PF06240">
    <property type="entry name" value="COXG"/>
    <property type="match status" value="1"/>
</dbReference>
<dbReference type="InterPro" id="IPR010419">
    <property type="entry name" value="CO_DH_gsu"/>
</dbReference>
<keyword evidence="1" id="KW-1133">Transmembrane helix</keyword>
<dbReference type="EMBL" id="WIOL01000001">
    <property type="protein sequence ID" value="MQT16621.1"/>
    <property type="molecule type" value="Genomic_DNA"/>
</dbReference>
<dbReference type="OrthoDB" id="9787428at2"/>
<keyword evidence="1" id="KW-0472">Membrane</keyword>
<feature type="transmembrane region" description="Helical" evidence="1">
    <location>
        <begin position="177"/>
        <end position="196"/>
    </location>
</feature>
<dbReference type="InterPro" id="IPR023393">
    <property type="entry name" value="START-like_dom_sf"/>
</dbReference>
<protein>
    <submittedName>
        <fullName evidence="2">Carbon monoxide dehydrogenase</fullName>
    </submittedName>
</protein>
<gene>
    <name evidence="2" type="ORF">F3168_05020</name>
</gene>
<evidence type="ECO:0000256" key="1">
    <source>
        <dbReference type="SAM" id="Phobius"/>
    </source>
</evidence>
<keyword evidence="3" id="KW-1185">Reference proteome</keyword>
<dbReference type="SUPFAM" id="SSF55961">
    <property type="entry name" value="Bet v1-like"/>
    <property type="match status" value="1"/>
</dbReference>
<proteinExistence type="predicted"/>
<keyword evidence="1" id="KW-0812">Transmembrane</keyword>
<dbReference type="Gene3D" id="3.30.530.20">
    <property type="match status" value="1"/>
</dbReference>
<dbReference type="CDD" id="cd05018">
    <property type="entry name" value="CoxG"/>
    <property type="match status" value="1"/>
</dbReference>